<dbReference type="GO" id="GO:0004038">
    <property type="term" value="F:allantoinase activity"/>
    <property type="evidence" value="ECO:0007669"/>
    <property type="project" value="TreeGrafter"/>
</dbReference>
<dbReference type="UniPathway" id="UPA00070">
    <property type="reaction ID" value="UER00117"/>
</dbReference>
<dbReference type="InterPro" id="IPR013108">
    <property type="entry name" value="Amidohydro_3"/>
</dbReference>
<dbReference type="SUPFAM" id="SSF51556">
    <property type="entry name" value="Metallo-dependent hydrolases"/>
    <property type="match status" value="1"/>
</dbReference>
<comment type="cofactor">
    <cofactor evidence="7">
        <name>Zn(2+)</name>
        <dbReference type="ChEBI" id="CHEBI:29105"/>
    </cofactor>
    <text evidence="7">Binds 2 Zn(2+) ions per subunit.</text>
</comment>
<evidence type="ECO:0000256" key="4">
    <source>
        <dbReference type="ARBA" id="ARBA00022801"/>
    </source>
</evidence>
<keyword evidence="11" id="KW-1185">Reference proteome</keyword>
<dbReference type="CDD" id="cd01317">
    <property type="entry name" value="DHOase_IIa"/>
    <property type="match status" value="1"/>
</dbReference>
<evidence type="ECO:0000259" key="8">
    <source>
        <dbReference type="Pfam" id="PF07969"/>
    </source>
</evidence>
<reference evidence="10 11" key="1">
    <citation type="journal article" date="2015" name="Genome Announc.">
        <title>Expanding the biotechnology potential of lactobacilli through comparative genomics of 213 strains and associated genera.</title>
        <authorList>
            <person name="Sun Z."/>
            <person name="Harris H.M."/>
            <person name="McCann A."/>
            <person name="Guo C."/>
            <person name="Argimon S."/>
            <person name="Zhang W."/>
            <person name="Yang X."/>
            <person name="Jeffery I.B."/>
            <person name="Cooney J.C."/>
            <person name="Kagawa T.F."/>
            <person name="Liu W."/>
            <person name="Song Y."/>
            <person name="Salvetti E."/>
            <person name="Wrobel A."/>
            <person name="Rasinkangas P."/>
            <person name="Parkhill J."/>
            <person name="Rea M.C."/>
            <person name="O'Sullivan O."/>
            <person name="Ritari J."/>
            <person name="Douillard F.P."/>
            <person name="Paul Ross R."/>
            <person name="Yang R."/>
            <person name="Briner A.E."/>
            <person name="Felis G.E."/>
            <person name="de Vos W.M."/>
            <person name="Barrangou R."/>
            <person name="Klaenhammer T.R."/>
            <person name="Caufield P.W."/>
            <person name="Cui Y."/>
            <person name="Zhang H."/>
            <person name="O'Toole P.W."/>
        </authorList>
    </citation>
    <scope>NUCLEOTIDE SEQUENCE [LARGE SCALE GENOMIC DNA]</scope>
    <source>
        <strain evidence="10 11">DSM 18630</strain>
    </source>
</reference>
<dbReference type="PANTHER" id="PTHR43668">
    <property type="entry name" value="ALLANTOINASE"/>
    <property type="match status" value="1"/>
</dbReference>
<dbReference type="STRING" id="1423750.FC89_GL002049"/>
<dbReference type="RefSeq" id="WP_057870737.1">
    <property type="nucleotide sequence ID" value="NZ_AZGB01000003.1"/>
</dbReference>
<feature type="binding site" evidence="7">
    <location>
        <position position="65"/>
    </location>
    <ligand>
        <name>Zn(2+)</name>
        <dbReference type="ChEBI" id="CHEBI:29105"/>
        <label>1</label>
    </ligand>
</feature>
<feature type="binding site" evidence="7">
    <location>
        <position position="155"/>
    </location>
    <ligand>
        <name>Zn(2+)</name>
        <dbReference type="ChEBI" id="CHEBI:29105"/>
        <label>1</label>
    </ligand>
</feature>
<keyword evidence="6 7" id="KW-0665">Pyrimidine biosynthesis</keyword>
<accession>A0A0R1VWU9</accession>
<dbReference type="Pfam" id="PF12890">
    <property type="entry name" value="DHOase"/>
    <property type="match status" value="1"/>
</dbReference>
<dbReference type="SUPFAM" id="SSF51338">
    <property type="entry name" value="Composite domain of metallo-dependent hydrolases"/>
    <property type="match status" value="1"/>
</dbReference>
<evidence type="ECO:0000313" key="11">
    <source>
        <dbReference type="Proteomes" id="UP000051451"/>
    </source>
</evidence>
<feature type="binding site" evidence="7">
    <location>
        <position position="155"/>
    </location>
    <ligand>
        <name>Zn(2+)</name>
        <dbReference type="ChEBI" id="CHEBI:29105"/>
        <label>2</label>
    </ligand>
</feature>
<comment type="catalytic activity">
    <reaction evidence="7">
        <text>(S)-dihydroorotate + H2O = N-carbamoyl-L-aspartate + H(+)</text>
        <dbReference type="Rhea" id="RHEA:24296"/>
        <dbReference type="ChEBI" id="CHEBI:15377"/>
        <dbReference type="ChEBI" id="CHEBI:15378"/>
        <dbReference type="ChEBI" id="CHEBI:30864"/>
        <dbReference type="ChEBI" id="CHEBI:32814"/>
        <dbReference type="EC" id="3.5.2.3"/>
    </reaction>
</comment>
<feature type="binding site" evidence="7">
    <location>
        <position position="308"/>
    </location>
    <ligand>
        <name>Zn(2+)</name>
        <dbReference type="ChEBI" id="CHEBI:29105"/>
        <label>1</label>
    </ligand>
</feature>
<dbReference type="GO" id="GO:0044205">
    <property type="term" value="P:'de novo' UMP biosynthetic process"/>
    <property type="evidence" value="ECO:0007669"/>
    <property type="project" value="UniProtKB-UniRule"/>
</dbReference>
<feature type="binding site" evidence="7">
    <location>
        <position position="281"/>
    </location>
    <ligand>
        <name>substrate</name>
    </ligand>
</feature>
<dbReference type="HAMAP" id="MF_00220_B">
    <property type="entry name" value="PyrC_classI_B"/>
    <property type="match status" value="1"/>
</dbReference>
<dbReference type="GO" id="GO:0006145">
    <property type="term" value="P:purine nucleobase catabolic process"/>
    <property type="evidence" value="ECO:0007669"/>
    <property type="project" value="TreeGrafter"/>
</dbReference>
<dbReference type="PANTHER" id="PTHR43668:SF2">
    <property type="entry name" value="ALLANTOINASE"/>
    <property type="match status" value="1"/>
</dbReference>
<evidence type="ECO:0000256" key="7">
    <source>
        <dbReference type="HAMAP-Rule" id="MF_00220"/>
    </source>
</evidence>
<dbReference type="InterPro" id="IPR050138">
    <property type="entry name" value="DHOase/Allantoinase_Hydrolase"/>
</dbReference>
<dbReference type="GeneID" id="98317994"/>
<feature type="binding site" evidence="7">
    <location>
        <position position="312"/>
    </location>
    <ligand>
        <name>substrate</name>
    </ligand>
</feature>
<dbReference type="GO" id="GO:0004151">
    <property type="term" value="F:dihydroorotase activity"/>
    <property type="evidence" value="ECO:0007669"/>
    <property type="project" value="UniProtKB-UniRule"/>
</dbReference>
<dbReference type="PROSITE" id="PS00483">
    <property type="entry name" value="DIHYDROOROTASE_2"/>
    <property type="match status" value="1"/>
</dbReference>
<keyword evidence="4 7" id="KW-0378">Hydrolase</keyword>
<dbReference type="InterPro" id="IPR002195">
    <property type="entry name" value="Dihydroorotase_CS"/>
</dbReference>
<feature type="binding site" evidence="7">
    <location>
        <position position="235"/>
    </location>
    <ligand>
        <name>Zn(2+)</name>
        <dbReference type="ChEBI" id="CHEBI:29105"/>
        <label>2</label>
    </ligand>
</feature>
<dbReference type="InterPro" id="IPR024403">
    <property type="entry name" value="DHOase_cat"/>
</dbReference>
<sequence length="430" mass="45911">MLTLLQNGMVYQAGHLQQLDVLLKDDKIAAIGVELAALLPSTAEVKKYDLQNLLVTPGLVDVHVHYRQPGYSQKETIKTGSLAAAHGGFTTVGAMPNLDPVPDTPANLKAVIDLNQQDGVVHILQYAAITQRRQGKAVNNLAALKAAGAFAVSDDGSGIQSAEVMYRAMQQAAAVGLPLAEHIEDESLLFNGVINAGPKATELNLPGMSSLSESSQLARDLILAQATGVHYHACHISTKASVALIRWAKQQGIQVTCEASPHHLLLADQDIPADDSNYKMNPPLRSKADRQALLAGLADGTIDMIATDHAPHTEADKAGGFCGSAFGITGSETAFSMLYTQLVKTHQLSLERLLELLTIKPAQAFGLHQAGELLPGRIADIAVFDLQHPTVISAQDYYSKGKNTPFTGEKVYGQTQLTFVAGQAVYQKED</sequence>
<evidence type="ECO:0000256" key="3">
    <source>
        <dbReference type="ARBA" id="ARBA00022723"/>
    </source>
</evidence>
<dbReference type="Pfam" id="PF07969">
    <property type="entry name" value="Amidohydro_3"/>
    <property type="match status" value="1"/>
</dbReference>
<protein>
    <recommendedName>
        <fullName evidence="7">Dihydroorotase</fullName>
        <shortName evidence="7">DHOase</shortName>
        <ecNumber evidence="7">3.5.2.3</ecNumber>
    </recommendedName>
</protein>
<dbReference type="EMBL" id="AZGB01000003">
    <property type="protein sequence ID" value="KRM07940.1"/>
    <property type="molecule type" value="Genomic_DNA"/>
</dbReference>
<dbReference type="InterPro" id="IPR004722">
    <property type="entry name" value="DHOase"/>
</dbReference>
<feature type="binding site" evidence="7">
    <location>
        <begin position="326"/>
        <end position="327"/>
    </location>
    <ligand>
        <name>substrate</name>
    </ligand>
</feature>
<dbReference type="PATRIC" id="fig|1423750.3.peg.2090"/>
<feature type="binding site" evidence="7">
    <location>
        <position position="182"/>
    </location>
    <ligand>
        <name>Zn(2+)</name>
        <dbReference type="ChEBI" id="CHEBI:29105"/>
        <label>2</label>
    </ligand>
</feature>
<feature type="binding site" evidence="7">
    <location>
        <position position="97"/>
    </location>
    <ligand>
        <name>substrate</name>
    </ligand>
</feature>
<evidence type="ECO:0000256" key="6">
    <source>
        <dbReference type="ARBA" id="ARBA00022975"/>
    </source>
</evidence>
<dbReference type="NCBIfam" id="NF006837">
    <property type="entry name" value="PRK09357.1-2"/>
    <property type="match status" value="1"/>
</dbReference>
<dbReference type="Gene3D" id="2.30.40.10">
    <property type="entry name" value="Urease, subunit C, domain 1"/>
    <property type="match status" value="1"/>
</dbReference>
<comment type="similarity">
    <text evidence="2 7">Belongs to the metallo-dependent hydrolases superfamily. DHOase family. Class I DHOase subfamily.</text>
</comment>
<feature type="domain" description="Amidohydrolase 3" evidence="8">
    <location>
        <begin position="297"/>
        <end position="426"/>
    </location>
</feature>
<dbReference type="NCBIfam" id="TIGR00857">
    <property type="entry name" value="pyrC_multi"/>
    <property type="match status" value="1"/>
</dbReference>
<organism evidence="10 11">
    <name type="scientific">Liquorilactobacillus ghanensis DSM 18630</name>
    <dbReference type="NCBI Taxonomy" id="1423750"/>
    <lineage>
        <taxon>Bacteria</taxon>
        <taxon>Bacillati</taxon>
        <taxon>Bacillota</taxon>
        <taxon>Bacilli</taxon>
        <taxon>Lactobacillales</taxon>
        <taxon>Lactobacillaceae</taxon>
        <taxon>Liquorilactobacillus</taxon>
    </lineage>
</organism>
<dbReference type="InterPro" id="IPR011059">
    <property type="entry name" value="Metal-dep_hydrolase_composite"/>
</dbReference>
<dbReference type="EC" id="3.5.2.3" evidence="7"/>
<comment type="pathway">
    <text evidence="7">Pyrimidine metabolism; UMP biosynthesis via de novo pathway; (S)-dihydroorotate from bicarbonate: step 3/3.</text>
</comment>
<evidence type="ECO:0000256" key="5">
    <source>
        <dbReference type="ARBA" id="ARBA00022833"/>
    </source>
</evidence>
<feature type="binding site" evidence="7">
    <location>
        <position position="63"/>
    </location>
    <ligand>
        <name>Zn(2+)</name>
        <dbReference type="ChEBI" id="CHEBI:29105"/>
        <label>1</label>
    </ligand>
</feature>
<dbReference type="OrthoDB" id="9765462at2"/>
<dbReference type="Proteomes" id="UP000051451">
    <property type="component" value="Unassembled WGS sequence"/>
</dbReference>
<feature type="domain" description="Dihydroorotase catalytic" evidence="9">
    <location>
        <begin position="54"/>
        <end position="240"/>
    </location>
</feature>
<evidence type="ECO:0000256" key="1">
    <source>
        <dbReference type="ARBA" id="ARBA00002368"/>
    </source>
</evidence>
<dbReference type="GO" id="GO:0005737">
    <property type="term" value="C:cytoplasm"/>
    <property type="evidence" value="ECO:0007669"/>
    <property type="project" value="TreeGrafter"/>
</dbReference>
<dbReference type="Gene3D" id="3.20.20.140">
    <property type="entry name" value="Metal-dependent hydrolases"/>
    <property type="match status" value="1"/>
</dbReference>
<keyword evidence="3 7" id="KW-0479">Metal-binding</keyword>
<dbReference type="InterPro" id="IPR032466">
    <property type="entry name" value="Metal_Hydrolase"/>
</dbReference>
<name>A0A0R1VWU9_9LACO</name>
<keyword evidence="5 7" id="KW-0862">Zinc</keyword>
<evidence type="ECO:0000256" key="2">
    <source>
        <dbReference type="ARBA" id="ARBA00010286"/>
    </source>
</evidence>
<dbReference type="GO" id="GO:0008270">
    <property type="term" value="F:zinc ion binding"/>
    <property type="evidence" value="ECO:0007669"/>
    <property type="project" value="UniProtKB-UniRule"/>
</dbReference>
<comment type="caution">
    <text evidence="10">The sequence shown here is derived from an EMBL/GenBank/DDBJ whole genome shotgun (WGS) entry which is preliminary data.</text>
</comment>
<dbReference type="AlphaFoldDB" id="A0A0R1VWU9"/>
<evidence type="ECO:0000259" key="9">
    <source>
        <dbReference type="Pfam" id="PF12890"/>
    </source>
</evidence>
<feature type="active site" evidence="7">
    <location>
        <position position="308"/>
    </location>
</feature>
<proteinExistence type="inferred from homology"/>
<evidence type="ECO:0000313" key="10">
    <source>
        <dbReference type="EMBL" id="KRM07940.1"/>
    </source>
</evidence>
<gene>
    <name evidence="7" type="primary">pyrC</name>
    <name evidence="10" type="ORF">FC89_GL002049</name>
</gene>
<feature type="binding site" evidence="7">
    <location>
        <begin position="65"/>
        <end position="67"/>
    </location>
    <ligand>
        <name>substrate</name>
    </ligand>
</feature>
<comment type="function">
    <text evidence="1 7">Catalyzes the reversible cyclization of carbamoyl aspartate to dihydroorotate.</text>
</comment>